<evidence type="ECO:0000259" key="17">
    <source>
        <dbReference type="PROSITE" id="PS51839"/>
    </source>
</evidence>
<evidence type="ECO:0000259" key="14">
    <source>
        <dbReference type="PROSITE" id="PS51085"/>
    </source>
</evidence>
<dbReference type="InterPro" id="IPR009010">
    <property type="entry name" value="Asp_de-COase-like_dom_sf"/>
</dbReference>
<comment type="cofactor">
    <cofactor evidence="2">
        <name>[4Fe-4S] cluster</name>
        <dbReference type="ChEBI" id="CHEBI:49883"/>
    </cofactor>
</comment>
<reference evidence="19" key="1">
    <citation type="submission" date="2016-10" db="EMBL/GenBank/DDBJ databases">
        <authorList>
            <person name="Varghese N."/>
            <person name="Submissions S."/>
        </authorList>
    </citation>
    <scope>NUCLEOTIDE SEQUENCE [LARGE SCALE GENOMIC DNA]</scope>
    <source>
        <strain evidence="19">CGMCC 1.10218</strain>
    </source>
</reference>
<dbReference type="SUPFAM" id="SSF54862">
    <property type="entry name" value="4Fe-4S ferredoxins"/>
    <property type="match status" value="1"/>
</dbReference>
<dbReference type="Gene3D" id="3.40.228.10">
    <property type="entry name" value="Dimethylsulfoxide Reductase, domain 2"/>
    <property type="match status" value="1"/>
</dbReference>
<dbReference type="CDD" id="cd02753">
    <property type="entry name" value="MopB_Formate-Dh-H"/>
    <property type="match status" value="1"/>
</dbReference>
<dbReference type="InterPro" id="IPR019574">
    <property type="entry name" value="NADH_UbQ_OxRdtase_Gsu_4Fe4S-bd"/>
</dbReference>
<comment type="cofactor">
    <cofactor evidence="12">
        <name>[2Fe-2S] cluster</name>
        <dbReference type="ChEBI" id="CHEBI:190135"/>
    </cofactor>
</comment>
<feature type="domain" description="4Fe-4S ferredoxin-type" evidence="15">
    <location>
        <begin position="204"/>
        <end position="233"/>
    </location>
</feature>
<dbReference type="FunFam" id="3.30.70.20:FF:000032">
    <property type="entry name" value="Formate dehydrogenase, alpha subunit"/>
    <property type="match status" value="1"/>
</dbReference>
<dbReference type="PROSITE" id="PS00198">
    <property type="entry name" value="4FE4S_FER_1"/>
    <property type="match status" value="1"/>
</dbReference>
<organism evidence="18 19">
    <name type="scientific">Deinococcus reticulitermitis</name>
    <dbReference type="NCBI Taxonomy" id="856736"/>
    <lineage>
        <taxon>Bacteria</taxon>
        <taxon>Thermotogati</taxon>
        <taxon>Deinococcota</taxon>
        <taxon>Deinococci</taxon>
        <taxon>Deinococcales</taxon>
        <taxon>Deinococcaceae</taxon>
        <taxon>Deinococcus</taxon>
    </lineage>
</organism>
<dbReference type="Gene3D" id="3.10.20.740">
    <property type="match status" value="1"/>
</dbReference>
<evidence type="ECO:0000256" key="11">
    <source>
        <dbReference type="ARBA" id="ARBA00023014"/>
    </source>
</evidence>
<dbReference type="InterPro" id="IPR006656">
    <property type="entry name" value="Mopterin_OxRdtase"/>
</dbReference>
<dbReference type="InterPro" id="IPR006478">
    <property type="entry name" value="Formate_DH_asu"/>
</dbReference>
<dbReference type="InterPro" id="IPR036010">
    <property type="entry name" value="2Fe-2S_ferredoxin-like_sf"/>
</dbReference>
<dbReference type="CDD" id="cd00207">
    <property type="entry name" value="fer2"/>
    <property type="match status" value="1"/>
</dbReference>
<evidence type="ECO:0000313" key="18">
    <source>
        <dbReference type="EMBL" id="SEJ63145.1"/>
    </source>
</evidence>
<dbReference type="STRING" id="856736.SAMN04488058_11277"/>
<dbReference type="PROSITE" id="PS51379">
    <property type="entry name" value="4FE4S_FER_2"/>
    <property type="match status" value="2"/>
</dbReference>
<dbReference type="PROSITE" id="PS51085">
    <property type="entry name" value="2FE2S_FER_2"/>
    <property type="match status" value="1"/>
</dbReference>
<dbReference type="InterPro" id="IPR041924">
    <property type="entry name" value="Formate_Dh-H_N"/>
</dbReference>
<keyword evidence="7" id="KW-0479">Metal-binding</keyword>
<keyword evidence="4" id="KW-0004">4Fe-4S</keyword>
<dbReference type="EMBL" id="FNZA01000012">
    <property type="protein sequence ID" value="SEJ63145.1"/>
    <property type="molecule type" value="Genomic_DNA"/>
</dbReference>
<evidence type="ECO:0000256" key="6">
    <source>
        <dbReference type="ARBA" id="ARBA00022714"/>
    </source>
</evidence>
<dbReference type="GO" id="GO:0016020">
    <property type="term" value="C:membrane"/>
    <property type="evidence" value="ECO:0007669"/>
    <property type="project" value="TreeGrafter"/>
</dbReference>
<keyword evidence="9" id="KW-0560">Oxidoreductase</keyword>
<feature type="region of interest" description="Disordered" evidence="13">
    <location>
        <begin position="1"/>
        <end position="24"/>
    </location>
</feature>
<dbReference type="Gene3D" id="2.40.40.20">
    <property type="match status" value="1"/>
</dbReference>
<feature type="domain" description="4Fe-4S Mo/W bis-MGD-type" evidence="16">
    <location>
        <begin position="282"/>
        <end position="337"/>
    </location>
</feature>
<feature type="domain" description="4Fe-4S ferredoxin-type" evidence="15">
    <location>
        <begin position="161"/>
        <end position="188"/>
    </location>
</feature>
<keyword evidence="8" id="KW-0677">Repeat</keyword>
<feature type="region of interest" description="Disordered" evidence="13">
    <location>
        <begin position="1000"/>
        <end position="1022"/>
    </location>
</feature>
<evidence type="ECO:0000259" key="16">
    <source>
        <dbReference type="PROSITE" id="PS51669"/>
    </source>
</evidence>
<evidence type="ECO:0000256" key="5">
    <source>
        <dbReference type="ARBA" id="ARBA00022505"/>
    </source>
</evidence>
<keyword evidence="19" id="KW-1185">Reference proteome</keyword>
<dbReference type="Pfam" id="PF10588">
    <property type="entry name" value="NADH-G_4Fe-4S_3"/>
    <property type="match status" value="1"/>
</dbReference>
<evidence type="ECO:0000256" key="1">
    <source>
        <dbReference type="ARBA" id="ARBA00001942"/>
    </source>
</evidence>
<feature type="region of interest" description="Disordered" evidence="13">
    <location>
        <begin position="961"/>
        <end position="984"/>
    </location>
</feature>
<dbReference type="FunFam" id="2.20.25.90:FF:000001">
    <property type="entry name" value="Formate dehydrogenase subunit alpha"/>
    <property type="match status" value="1"/>
</dbReference>
<keyword evidence="6" id="KW-0001">2Fe-2S</keyword>
<dbReference type="SMART" id="SM00929">
    <property type="entry name" value="NADH-G_4Fe-4S_3"/>
    <property type="match status" value="1"/>
</dbReference>
<dbReference type="InterPro" id="IPR017896">
    <property type="entry name" value="4Fe4S_Fe-S-bd"/>
</dbReference>
<dbReference type="SUPFAM" id="SSF54292">
    <property type="entry name" value="2Fe-2S ferredoxin-like"/>
    <property type="match status" value="1"/>
</dbReference>
<evidence type="ECO:0000256" key="12">
    <source>
        <dbReference type="ARBA" id="ARBA00034078"/>
    </source>
</evidence>
<dbReference type="SMART" id="SM00926">
    <property type="entry name" value="Molybdop_Fe4S4"/>
    <property type="match status" value="1"/>
</dbReference>
<dbReference type="AlphaFoldDB" id="A0A1H7AQ42"/>
<dbReference type="InterPro" id="IPR001041">
    <property type="entry name" value="2Fe-2S_ferredoxin-type"/>
</dbReference>
<evidence type="ECO:0000256" key="2">
    <source>
        <dbReference type="ARBA" id="ARBA00001966"/>
    </source>
</evidence>
<dbReference type="Proteomes" id="UP000199223">
    <property type="component" value="Unassembled WGS sequence"/>
</dbReference>
<keyword evidence="5" id="KW-0500">Molybdenum</keyword>
<dbReference type="GO" id="GO:0003954">
    <property type="term" value="F:NADH dehydrogenase activity"/>
    <property type="evidence" value="ECO:0007669"/>
    <property type="project" value="TreeGrafter"/>
</dbReference>
<dbReference type="FunFam" id="3.40.228.10:FF:000002">
    <property type="entry name" value="Formate dehydrogenase subunit alpha"/>
    <property type="match status" value="1"/>
</dbReference>
<dbReference type="InterPro" id="IPR050123">
    <property type="entry name" value="Prok_molybdopt-oxidoreductase"/>
</dbReference>
<dbReference type="PIRSF" id="PIRSF036643">
    <property type="entry name" value="FDH_alpha"/>
    <property type="match status" value="1"/>
</dbReference>
<dbReference type="InterPro" id="IPR006963">
    <property type="entry name" value="Mopterin_OxRdtase_4Fe-4S_dom"/>
</dbReference>
<dbReference type="Pfam" id="PF00037">
    <property type="entry name" value="Fer4"/>
    <property type="match status" value="1"/>
</dbReference>
<dbReference type="FunFam" id="3.10.20.740:FF:000003">
    <property type="entry name" value="Formate dehydrogenase subunit alpha"/>
    <property type="match status" value="1"/>
</dbReference>
<dbReference type="SUPFAM" id="SSF50692">
    <property type="entry name" value="ADC-like"/>
    <property type="match status" value="1"/>
</dbReference>
<accession>A0A1H7AQ42</accession>
<dbReference type="InterPro" id="IPR006657">
    <property type="entry name" value="MoPterin_dinucl-bd_dom"/>
</dbReference>
<dbReference type="Gene3D" id="3.40.50.740">
    <property type="match status" value="1"/>
</dbReference>
<evidence type="ECO:0000256" key="7">
    <source>
        <dbReference type="ARBA" id="ARBA00022723"/>
    </source>
</evidence>
<keyword evidence="11" id="KW-0411">Iron-sulfur</keyword>
<comment type="cofactor">
    <cofactor evidence="1">
        <name>Mo-bis(molybdopterin guanine dinucleotide)</name>
        <dbReference type="ChEBI" id="CHEBI:60539"/>
    </cofactor>
</comment>
<dbReference type="Pfam" id="PF01568">
    <property type="entry name" value="Molydop_binding"/>
    <property type="match status" value="1"/>
</dbReference>
<evidence type="ECO:0000256" key="3">
    <source>
        <dbReference type="ARBA" id="ARBA00007023"/>
    </source>
</evidence>
<dbReference type="PANTHER" id="PTHR43105">
    <property type="entry name" value="RESPIRATORY NITRATE REDUCTASE"/>
    <property type="match status" value="1"/>
</dbReference>
<dbReference type="Gene3D" id="3.30.70.20">
    <property type="match status" value="1"/>
</dbReference>
<gene>
    <name evidence="18" type="ORF">SAMN04488058_11277</name>
</gene>
<dbReference type="GO" id="GO:0008863">
    <property type="term" value="F:formate dehydrogenase (NAD+) activity"/>
    <property type="evidence" value="ECO:0007669"/>
    <property type="project" value="InterPro"/>
</dbReference>
<dbReference type="Gene3D" id="2.20.25.90">
    <property type="entry name" value="ADC-like domains"/>
    <property type="match status" value="1"/>
</dbReference>
<dbReference type="FunFam" id="2.40.40.20:FF:000005">
    <property type="entry name" value="Periplasmic nitrate reductase"/>
    <property type="match status" value="1"/>
</dbReference>
<protein>
    <submittedName>
        <fullName evidence="18">Formate dehydrogenase major subunit</fullName>
    </submittedName>
</protein>
<evidence type="ECO:0000256" key="9">
    <source>
        <dbReference type="ARBA" id="ARBA00023002"/>
    </source>
</evidence>
<sequence length="1022" mass="112774">MDQLNALPEPDDMRPALPARPPPGQAVRVRIDGGDFEAYAGEPLIDVINRAQIELAQVCYHPQLGPLQTCDTCAVEVNGTVTRACGTRVEAGLTVRTQTQAARAAQRDAYDRLVAHHDLYCTVCDNNNGNCTVHNTLHTLNFEHQTRPFQPKGYEKDFSNPFYRYDPDQCILCGRCVEACQNVQVNETLTIGWEMEQPRVLWDGGKPIGESSCVSCGHCVTVCPCNALMETSMLGEAGLMTALPLPVFNAAVGVVKGVEAATGLGLITHVSEVEAAARDRYIKKTKTVCTYCGVGCSFEVWTKDRHILKVEPGPGPANGISTCVKGKFGWDYVNAGDRLITPLIREGDRFREASWDEALDLIAWRLNEIKAQHGPDALAMIASSKCTNEEAFLVQKIARQVIGTNNVDNCSRYCQSPATMGLFRTVGHGGDSGTIADLEASDLIIGIGTNTAESHPVIAARIKRAQKLRGTKIVVFDLREHELARRADTFLRPRPGTDFVWLTAFSKYILDHDLADWAFLRERVNGLEAYRESIAAYTMEYAAEETGIAQAALEKLAREVAASPGVSICWAMGVTQQCGGSETSTAIANLLLVTGNFGKPGCGAYPLRGHNNVQGASDMGAMPDRVTGYQKVDDPVAVERYRREWGVTLRPERGLDNTQMVDAALKGQLKALWLTGEEMSLTDSDSNHVEASYERLEFFVVQDLYFTNTARFADVVLPGSPSLEKEGTFTNTERRIQRLYQAMPPLRGTKPDWEIYQAVAQRMGAQWNYAHPSEIMDEIARLTPIFAGVNYERLGGFGSLVWPVDADGTDMPLLYRERFNFPDGKARLYPAVYQPRVQAPNHEFDLHLNSGRMLEHFHEGNMTFRVPGVAAQSPDAFVELSPELAAERRVQSGQYVRVISASGAIRLRAVVTGRVSGNELYIPMNSRSAEDAVNRLTGQNKDTVTNTPAYKDTRVRLEVLPETGPHPLPKTNPRWGHPTPQRGVEVERKWARPDYVFPGGELPMHGASLNRRSDRLSTASDD</sequence>
<dbReference type="Pfam" id="PF13510">
    <property type="entry name" value="Fer2_4"/>
    <property type="match status" value="1"/>
</dbReference>
<dbReference type="PROSITE" id="PS00551">
    <property type="entry name" value="MOLYBDOPTERIN_PROK_1"/>
    <property type="match status" value="1"/>
</dbReference>
<dbReference type="PROSITE" id="PS51669">
    <property type="entry name" value="4FE4S_MOW_BIS_MGD"/>
    <property type="match status" value="1"/>
</dbReference>
<proteinExistence type="inferred from homology"/>
<dbReference type="GO" id="GO:0015942">
    <property type="term" value="P:formate metabolic process"/>
    <property type="evidence" value="ECO:0007669"/>
    <property type="project" value="InterPro"/>
</dbReference>
<dbReference type="GO" id="GO:0022904">
    <property type="term" value="P:respiratory electron transport chain"/>
    <property type="evidence" value="ECO:0007669"/>
    <property type="project" value="TreeGrafter"/>
</dbReference>
<dbReference type="SUPFAM" id="SSF53706">
    <property type="entry name" value="Formate dehydrogenase/DMSO reductase, domains 1-3"/>
    <property type="match status" value="1"/>
</dbReference>
<dbReference type="Pfam" id="PF00384">
    <property type="entry name" value="Molybdopterin"/>
    <property type="match status" value="1"/>
</dbReference>
<dbReference type="GO" id="GO:0046872">
    <property type="term" value="F:metal ion binding"/>
    <property type="evidence" value="ECO:0007669"/>
    <property type="project" value="UniProtKB-KW"/>
</dbReference>
<feature type="domain" description="4Fe-4S His(Cys)3-ligated-type" evidence="17">
    <location>
        <begin position="101"/>
        <end position="141"/>
    </location>
</feature>
<evidence type="ECO:0000256" key="4">
    <source>
        <dbReference type="ARBA" id="ARBA00022485"/>
    </source>
</evidence>
<evidence type="ECO:0000313" key="19">
    <source>
        <dbReference type="Proteomes" id="UP000199223"/>
    </source>
</evidence>
<comment type="similarity">
    <text evidence="3">In the C-terminal section; belongs to the prokaryotic molybdopterin-containing oxidoreductase family.</text>
</comment>
<keyword evidence="10" id="KW-0408">Iron</keyword>
<dbReference type="NCBIfam" id="TIGR01591">
    <property type="entry name" value="Fdh-alpha"/>
    <property type="match status" value="1"/>
</dbReference>
<dbReference type="InterPro" id="IPR017900">
    <property type="entry name" value="4Fe4S_Fe_S_CS"/>
</dbReference>
<evidence type="ECO:0000259" key="15">
    <source>
        <dbReference type="PROSITE" id="PS51379"/>
    </source>
</evidence>
<dbReference type="GO" id="GO:0051539">
    <property type="term" value="F:4 iron, 4 sulfur cluster binding"/>
    <property type="evidence" value="ECO:0007669"/>
    <property type="project" value="UniProtKB-KW"/>
</dbReference>
<dbReference type="GO" id="GO:0043546">
    <property type="term" value="F:molybdopterin cofactor binding"/>
    <property type="evidence" value="ECO:0007669"/>
    <property type="project" value="InterPro"/>
</dbReference>
<evidence type="ECO:0000256" key="8">
    <source>
        <dbReference type="ARBA" id="ARBA00022737"/>
    </source>
</evidence>
<name>A0A1H7AQ42_9DEIO</name>
<dbReference type="PROSITE" id="PS51839">
    <property type="entry name" value="4FE4S_HC3"/>
    <property type="match status" value="1"/>
</dbReference>
<feature type="domain" description="2Fe-2S ferredoxin-type" evidence="14">
    <location>
        <begin position="25"/>
        <end position="101"/>
    </location>
</feature>
<evidence type="ECO:0000256" key="10">
    <source>
        <dbReference type="ARBA" id="ARBA00023004"/>
    </source>
</evidence>
<dbReference type="PANTHER" id="PTHR43105:SF14">
    <property type="entry name" value="FORMATE DEHYDROGENASE H"/>
    <property type="match status" value="1"/>
</dbReference>
<dbReference type="Pfam" id="PF04879">
    <property type="entry name" value="Molybdop_Fe4S4"/>
    <property type="match status" value="1"/>
</dbReference>
<dbReference type="GO" id="GO:0051537">
    <property type="term" value="F:2 iron, 2 sulfur cluster binding"/>
    <property type="evidence" value="ECO:0007669"/>
    <property type="project" value="UniProtKB-KW"/>
</dbReference>
<dbReference type="InterPro" id="IPR027467">
    <property type="entry name" value="MopterinOxRdtase_cofactor_BS"/>
</dbReference>
<evidence type="ECO:0000256" key="13">
    <source>
        <dbReference type="SAM" id="MobiDB-lite"/>
    </source>
</evidence>